<reference evidence="2" key="2">
    <citation type="submission" date="2020-09" db="EMBL/GenBank/DDBJ databases">
        <authorList>
            <person name="Sun Q."/>
            <person name="Zhou Y."/>
        </authorList>
    </citation>
    <scope>NUCLEOTIDE SEQUENCE</scope>
    <source>
        <strain evidence="2">CGMCC 1.15320</strain>
    </source>
</reference>
<protein>
    <submittedName>
        <fullName evidence="2">Uncharacterized protein</fullName>
    </submittedName>
</protein>
<proteinExistence type="predicted"/>
<sequence>MNYRIAAATFLLAMASGSAGATGAIECSDPQGRASVELTVGSLPVLAVVGAHISVGDQKWAISMEGDKAIIAGQAFQTGDQWLVDFTDPNVERVIAEVRLLSALENDEYVLAGTLKVPGVGAYPLVCVGP</sequence>
<dbReference type="AlphaFoldDB" id="A0A916VYE9"/>
<gene>
    <name evidence="2" type="ORF">GCM10011385_03350</name>
</gene>
<dbReference type="Proteomes" id="UP000636264">
    <property type="component" value="Unassembled WGS sequence"/>
</dbReference>
<evidence type="ECO:0000256" key="1">
    <source>
        <dbReference type="SAM" id="SignalP"/>
    </source>
</evidence>
<accession>A0A916VYE9</accession>
<dbReference type="EMBL" id="BMIF01000001">
    <property type="protein sequence ID" value="GGA53269.1"/>
    <property type="molecule type" value="Genomic_DNA"/>
</dbReference>
<organism evidence="2 3">
    <name type="scientific">Nitratireductor aestuarii</name>
    <dbReference type="NCBI Taxonomy" id="1735103"/>
    <lineage>
        <taxon>Bacteria</taxon>
        <taxon>Pseudomonadati</taxon>
        <taxon>Pseudomonadota</taxon>
        <taxon>Alphaproteobacteria</taxon>
        <taxon>Hyphomicrobiales</taxon>
        <taxon>Phyllobacteriaceae</taxon>
        <taxon>Nitratireductor</taxon>
    </lineage>
</organism>
<evidence type="ECO:0000313" key="3">
    <source>
        <dbReference type="Proteomes" id="UP000636264"/>
    </source>
</evidence>
<dbReference type="RefSeq" id="WP_188719191.1">
    <property type="nucleotide sequence ID" value="NZ_BMIF01000001.1"/>
</dbReference>
<name>A0A916VYE9_9HYPH</name>
<comment type="caution">
    <text evidence="2">The sequence shown here is derived from an EMBL/GenBank/DDBJ whole genome shotgun (WGS) entry which is preliminary data.</text>
</comment>
<keyword evidence="3" id="KW-1185">Reference proteome</keyword>
<keyword evidence="1" id="KW-0732">Signal</keyword>
<feature type="signal peptide" evidence="1">
    <location>
        <begin position="1"/>
        <end position="21"/>
    </location>
</feature>
<feature type="chain" id="PRO_5038047920" evidence="1">
    <location>
        <begin position="22"/>
        <end position="130"/>
    </location>
</feature>
<evidence type="ECO:0000313" key="2">
    <source>
        <dbReference type="EMBL" id="GGA53269.1"/>
    </source>
</evidence>
<reference evidence="2" key="1">
    <citation type="journal article" date="2014" name="Int. J. Syst. Evol. Microbiol.">
        <title>Complete genome sequence of Corynebacterium casei LMG S-19264T (=DSM 44701T), isolated from a smear-ripened cheese.</title>
        <authorList>
            <consortium name="US DOE Joint Genome Institute (JGI-PGF)"/>
            <person name="Walter F."/>
            <person name="Albersmeier A."/>
            <person name="Kalinowski J."/>
            <person name="Ruckert C."/>
        </authorList>
    </citation>
    <scope>NUCLEOTIDE SEQUENCE</scope>
    <source>
        <strain evidence="2">CGMCC 1.15320</strain>
    </source>
</reference>